<evidence type="ECO:0000256" key="1">
    <source>
        <dbReference type="SAM" id="MobiDB-lite"/>
    </source>
</evidence>
<keyword evidence="4" id="KW-1185">Reference proteome</keyword>
<dbReference type="Proteomes" id="UP000703661">
    <property type="component" value="Unassembled WGS sequence"/>
</dbReference>
<evidence type="ECO:0000313" key="4">
    <source>
        <dbReference type="Proteomes" id="UP000703661"/>
    </source>
</evidence>
<feature type="transmembrane region" description="Helical" evidence="2">
    <location>
        <begin position="35"/>
        <end position="56"/>
    </location>
</feature>
<comment type="caution">
    <text evidence="3">The sequence shown here is derived from an EMBL/GenBank/DDBJ whole genome shotgun (WGS) entry which is preliminary data.</text>
</comment>
<sequence>MMFTLKAAFALTVIETFFADDLSDEQWKLIDNSWIVLQMWTVVFGAYFFSLASTMLSELTEAQEARARPFGSIDNTFGNSDGSNNNNGSTSNERSPLLPSVRPTEPIKTVAVDSF</sequence>
<protein>
    <submittedName>
        <fullName evidence="3">Uncharacterized protein</fullName>
    </submittedName>
</protein>
<accession>A0A9P6N1L8</accession>
<keyword evidence="2" id="KW-0812">Transmembrane</keyword>
<organism evidence="3 4">
    <name type="scientific">Entomortierella chlamydospora</name>
    <dbReference type="NCBI Taxonomy" id="101097"/>
    <lineage>
        <taxon>Eukaryota</taxon>
        <taxon>Fungi</taxon>
        <taxon>Fungi incertae sedis</taxon>
        <taxon>Mucoromycota</taxon>
        <taxon>Mortierellomycotina</taxon>
        <taxon>Mortierellomycetes</taxon>
        <taxon>Mortierellales</taxon>
        <taxon>Mortierellaceae</taxon>
        <taxon>Entomortierella</taxon>
    </lineage>
</organism>
<keyword evidence="2" id="KW-0472">Membrane</keyword>
<name>A0A9P6N1L8_9FUNG</name>
<evidence type="ECO:0000313" key="3">
    <source>
        <dbReference type="EMBL" id="KAG0020334.1"/>
    </source>
</evidence>
<dbReference type="AlphaFoldDB" id="A0A9P6N1L8"/>
<evidence type="ECO:0000256" key="2">
    <source>
        <dbReference type="SAM" id="Phobius"/>
    </source>
</evidence>
<feature type="region of interest" description="Disordered" evidence="1">
    <location>
        <begin position="71"/>
        <end position="115"/>
    </location>
</feature>
<gene>
    <name evidence="3" type="ORF">BGZ80_004386</name>
</gene>
<feature type="compositionally biased region" description="Low complexity" evidence="1">
    <location>
        <begin position="74"/>
        <end position="92"/>
    </location>
</feature>
<keyword evidence="2" id="KW-1133">Transmembrane helix</keyword>
<reference evidence="3" key="1">
    <citation type="journal article" date="2020" name="Fungal Divers.">
        <title>Resolving the Mortierellaceae phylogeny through synthesis of multi-gene phylogenetics and phylogenomics.</title>
        <authorList>
            <person name="Vandepol N."/>
            <person name="Liber J."/>
            <person name="Desiro A."/>
            <person name="Na H."/>
            <person name="Kennedy M."/>
            <person name="Barry K."/>
            <person name="Grigoriev I.V."/>
            <person name="Miller A.N."/>
            <person name="O'Donnell K."/>
            <person name="Stajich J.E."/>
            <person name="Bonito G."/>
        </authorList>
    </citation>
    <scope>NUCLEOTIDE SEQUENCE</scope>
    <source>
        <strain evidence="3">NRRL 2769</strain>
    </source>
</reference>
<dbReference type="EMBL" id="JAAAID010000224">
    <property type="protein sequence ID" value="KAG0020334.1"/>
    <property type="molecule type" value="Genomic_DNA"/>
</dbReference>
<proteinExistence type="predicted"/>